<dbReference type="PANTHER" id="PTHR16943:SF8">
    <property type="entry name" value="2-METHYLCITRATE DEHYDRATASE"/>
    <property type="match status" value="1"/>
</dbReference>
<gene>
    <name evidence="4" type="ORF">SAMN05192542_101109</name>
</gene>
<dbReference type="EMBL" id="FOAJ01000001">
    <property type="protein sequence ID" value="SEK19705.1"/>
    <property type="molecule type" value="Genomic_DNA"/>
</dbReference>
<dbReference type="InterPro" id="IPR036148">
    <property type="entry name" value="MmgE/PrpD_sf"/>
</dbReference>
<dbReference type="PANTHER" id="PTHR16943">
    <property type="entry name" value="2-METHYLCITRATE DEHYDRATASE-RELATED"/>
    <property type="match status" value="1"/>
</dbReference>
<dbReference type="InterPro" id="IPR042188">
    <property type="entry name" value="MmgE/PrpD_sf_2"/>
</dbReference>
<name>A0A1H7F920_9BURK</name>
<proteinExistence type="inferred from homology"/>
<evidence type="ECO:0000256" key="1">
    <source>
        <dbReference type="ARBA" id="ARBA00006174"/>
    </source>
</evidence>
<dbReference type="AlphaFoldDB" id="A0A1H7F920"/>
<dbReference type="Pfam" id="PF19305">
    <property type="entry name" value="MmgE_PrpD_C"/>
    <property type="match status" value="1"/>
</dbReference>
<comment type="similarity">
    <text evidence="1">Belongs to the PrpD family.</text>
</comment>
<dbReference type="Gene3D" id="1.10.4100.10">
    <property type="entry name" value="2-methylcitrate dehydratase PrpD"/>
    <property type="match status" value="1"/>
</dbReference>
<dbReference type="STRING" id="416943.SAMN05445871_6157"/>
<evidence type="ECO:0000313" key="5">
    <source>
        <dbReference type="Proteomes" id="UP000199120"/>
    </source>
</evidence>
<reference evidence="5" key="1">
    <citation type="submission" date="2016-10" db="EMBL/GenBank/DDBJ databases">
        <authorList>
            <person name="Varghese N."/>
            <person name="Submissions S."/>
        </authorList>
    </citation>
    <scope>NUCLEOTIDE SEQUENCE [LARGE SCALE GENOMIC DNA]</scope>
    <source>
        <strain evidence="5">LMG 26416</strain>
    </source>
</reference>
<dbReference type="Proteomes" id="UP000199120">
    <property type="component" value="Unassembled WGS sequence"/>
</dbReference>
<evidence type="ECO:0000259" key="3">
    <source>
        <dbReference type="Pfam" id="PF19305"/>
    </source>
</evidence>
<protein>
    <submittedName>
        <fullName evidence="4">2-methylcitrate dehydratase PrpD</fullName>
    </submittedName>
</protein>
<sequence length="467" mass="49217">MQADTNTTTNANANAMRPSHEGAVTRALAGFVGALRWSDIPPDVRHEAKRSLVNYFAVALAGAHDPTIEKAVGVYGRFRANERATIVGRNERMDMLNAAALNAMSANVFDFDDTHIPTIIHPTAPIAAALFALAECRPMTGEALLLAFVAGVEVACRIGNAVSPEHYQRGWHITSTCCVFGAAAAVAHALGLDATRTAWALGHASGQAGGLVETLGTMSKSVSVGNAARNGLLSALLADEGLAGPDAPLEGARGFLKVVCTQPDTSRITEGLGREWALLSNTYKPYPCGVVLNPVIDACLDLRRDARWTLDDIESVELLGHPLLRERTDRPGVRTGRESQVSAQHAVAVTLARGKAGLAEFSDAAVAEPALRAFGSRLRFIDDPSWPVEAAQVTLALRSGERIAHRVLAARGSLAAPLADVELVDKLRQLAAFGGSGVAPQPVADLLWKLDTAPDAAAPMRAAHAAR</sequence>
<dbReference type="Pfam" id="PF03972">
    <property type="entry name" value="MmgE_PrpD_N"/>
    <property type="match status" value="1"/>
</dbReference>
<dbReference type="InterPro" id="IPR005656">
    <property type="entry name" value="MmgE_PrpD"/>
</dbReference>
<feature type="domain" description="MmgE/PrpD N-terminal" evidence="2">
    <location>
        <begin position="27"/>
        <end position="265"/>
    </location>
</feature>
<dbReference type="GO" id="GO:0016829">
    <property type="term" value="F:lyase activity"/>
    <property type="evidence" value="ECO:0007669"/>
    <property type="project" value="InterPro"/>
</dbReference>
<dbReference type="InterPro" id="IPR045337">
    <property type="entry name" value="MmgE_PrpD_C"/>
</dbReference>
<dbReference type="Gene3D" id="3.30.1330.120">
    <property type="entry name" value="2-methylcitrate dehydratase PrpD"/>
    <property type="match status" value="1"/>
</dbReference>
<dbReference type="InterPro" id="IPR045336">
    <property type="entry name" value="MmgE_PrpD_N"/>
</dbReference>
<dbReference type="SUPFAM" id="SSF103378">
    <property type="entry name" value="2-methylcitrate dehydratase PrpD"/>
    <property type="match status" value="1"/>
</dbReference>
<dbReference type="InterPro" id="IPR042183">
    <property type="entry name" value="MmgE/PrpD_sf_1"/>
</dbReference>
<evidence type="ECO:0000313" key="4">
    <source>
        <dbReference type="EMBL" id="SEK19705.1"/>
    </source>
</evidence>
<keyword evidence="5" id="KW-1185">Reference proteome</keyword>
<evidence type="ECO:0000259" key="2">
    <source>
        <dbReference type="Pfam" id="PF03972"/>
    </source>
</evidence>
<organism evidence="4 5">
    <name type="scientific">Paraburkholderia caballeronis</name>
    <dbReference type="NCBI Taxonomy" id="416943"/>
    <lineage>
        <taxon>Bacteria</taxon>
        <taxon>Pseudomonadati</taxon>
        <taxon>Pseudomonadota</taxon>
        <taxon>Betaproteobacteria</taxon>
        <taxon>Burkholderiales</taxon>
        <taxon>Burkholderiaceae</taxon>
        <taxon>Paraburkholderia</taxon>
    </lineage>
</organism>
<accession>A0A1H7F920</accession>
<feature type="domain" description="MmgE/PrpD C-terminal" evidence="3">
    <location>
        <begin position="286"/>
        <end position="432"/>
    </location>
</feature>